<evidence type="ECO:0000313" key="2">
    <source>
        <dbReference type="EMBL" id="HAE0403482.1"/>
    </source>
</evidence>
<reference evidence="1" key="2">
    <citation type="submission" date="2018-07" db="EMBL/GenBank/DDBJ databases">
        <authorList>
            <consortium name="NCBI Pathogen Detection Project"/>
        </authorList>
    </citation>
    <scope>NUCLEOTIDE SEQUENCE</scope>
    <source>
        <strain evidence="1">00-0084</strain>
        <strain evidence="2">Sam_2c245506-e6a1-4a6d-a922-630da47117cd</strain>
    </source>
</reference>
<evidence type="ECO:0000313" key="1">
    <source>
        <dbReference type="EMBL" id="HAB6562442.1"/>
    </source>
</evidence>
<comment type="caution">
    <text evidence="1">The sequence shown here is derived from an EMBL/GenBank/DDBJ whole genome shotgun (WGS) entry which is preliminary data.</text>
</comment>
<sequence length="138" mass="16004">MFIRLQIRDPMARFVAHDEYLQAGFARDSLFLVEAKRRGSRLEIIVERNDDTKFCLIFKGMLFSCCAELDSFERTAGNDYLFDWNCITGNFGELFDSRLMSSFLPRSDVDPESCHHYFLATYDDIFNIIAESVSIEAI</sequence>
<dbReference type="EMBL" id="DAAHMB010000001">
    <property type="protein sequence ID" value="HAB6562442.1"/>
    <property type="molecule type" value="Genomic_DNA"/>
</dbReference>
<accession>A0A5H5ZLV6</accession>
<gene>
    <name evidence="2" type="ORF">G2165_10355</name>
    <name evidence="1" type="ORF">GYI59_01570</name>
</gene>
<reference evidence="1" key="1">
    <citation type="journal article" date="2018" name="Genome Biol.">
        <title>SKESA: strategic k-mer extension for scrupulous assemblies.</title>
        <authorList>
            <person name="Souvorov A."/>
            <person name="Agarwala R."/>
            <person name="Lipman D.J."/>
        </authorList>
    </citation>
    <scope>NUCLEOTIDE SEQUENCE</scope>
    <source>
        <strain evidence="1">00-0084</strain>
        <strain evidence="2">Sam_2c245506-e6a1-4a6d-a922-630da47117cd</strain>
    </source>
</reference>
<dbReference type="AlphaFoldDB" id="A0A5H5ZLV6"/>
<dbReference type="EMBL" id="DAAQQD010000003">
    <property type="protein sequence ID" value="HAE0403482.1"/>
    <property type="molecule type" value="Genomic_DNA"/>
</dbReference>
<organism evidence="1">
    <name type="scientific">Salmonella enterica subsp. enterica serovar Rissen</name>
    <dbReference type="NCBI Taxonomy" id="399587"/>
    <lineage>
        <taxon>Bacteria</taxon>
        <taxon>Pseudomonadati</taxon>
        <taxon>Pseudomonadota</taxon>
        <taxon>Gammaproteobacteria</taxon>
        <taxon>Enterobacterales</taxon>
        <taxon>Enterobacteriaceae</taxon>
        <taxon>Salmonella</taxon>
    </lineage>
</organism>
<protein>
    <submittedName>
        <fullName evidence="1">Uncharacterized protein</fullName>
    </submittedName>
</protein>
<name>A0A5H5ZLV6_SALET</name>
<proteinExistence type="predicted"/>